<dbReference type="CDD" id="cd06581">
    <property type="entry name" value="TM_PBP1_LivM_like"/>
    <property type="match status" value="1"/>
</dbReference>
<sequence length="644" mass="66823">MNDLLPYVIFGVTAGAIYGLSAMGLVLTYKTSGLFNFGHGAVSAAAAFVFYSLHVEKGLPWPLAVLVVAAVFGPLAGLLLERMAAVLADVPVTYKIAGTVGLLVGLRGLIELVYGPEAKTLAPFLPQGTAFSVDGVRVTVENLITVGVGVAAAVGLYVLFRVSKLGVAMRGAVDDSMLLDMTGYDPATVRRISWMIGGVFAAVSGVLFASAQGQLDVDVLSLLVVQAFGAAAIGRFASLPLAFVGGIGIGVVQKLVSQQVVDYPALTGLDLNVPFLALFAILLFTPRGKLVEVGRSVKSRAVPVSRFRVRTHVAGYGLALAVLLAIPTLVGAKQPVWNLAMAQVLLFLSLGLLVRVSGQISLCQVGFAAVGAAAFGHLLGRGVPWLPALLVAGLITIPVGAFVAIPAIRLSGLYLALATFGFGVFLAQFFYTKDYMFGFGQKLQTHRPAGFESEERYYYVLLAVAVAGSLVVAVVERSRLGRLLRALSDSPTALVTLGVSTTVTLVLVFCLSAAMAGVSGAMYAGLFGSVGGFAFPFTASLIALAVLTISGRATIPAAFLAPVLLYVVPAYLEGERTGSAIQALFGFSAIVAAAASQGGLDRWFGARAVASAERRRGPAGLAGNLPGRKPRPRTTRARTAVTSA</sequence>
<comment type="caution">
    <text evidence="11">The sequence shown here is derived from an EMBL/GenBank/DDBJ whole genome shotgun (WGS) entry which is preliminary data.</text>
</comment>
<accession>A0ABP3RJ05</accession>
<dbReference type="CDD" id="cd06582">
    <property type="entry name" value="TM_PBP1_LivH_like"/>
    <property type="match status" value="1"/>
</dbReference>
<dbReference type="Proteomes" id="UP001500957">
    <property type="component" value="Unassembled WGS sequence"/>
</dbReference>
<evidence type="ECO:0000313" key="12">
    <source>
        <dbReference type="Proteomes" id="UP001500957"/>
    </source>
</evidence>
<feature type="transmembrane region" description="Helical" evidence="10">
    <location>
        <begin position="311"/>
        <end position="330"/>
    </location>
</feature>
<keyword evidence="5" id="KW-0029">Amino-acid transport</keyword>
<evidence type="ECO:0000256" key="4">
    <source>
        <dbReference type="ARBA" id="ARBA00022692"/>
    </source>
</evidence>
<evidence type="ECO:0000256" key="2">
    <source>
        <dbReference type="ARBA" id="ARBA00022448"/>
    </source>
</evidence>
<organism evidence="11 12">
    <name type="scientific">Sporichthya brevicatena</name>
    <dbReference type="NCBI Taxonomy" id="171442"/>
    <lineage>
        <taxon>Bacteria</taxon>
        <taxon>Bacillati</taxon>
        <taxon>Actinomycetota</taxon>
        <taxon>Actinomycetes</taxon>
        <taxon>Sporichthyales</taxon>
        <taxon>Sporichthyaceae</taxon>
        <taxon>Sporichthya</taxon>
    </lineage>
</organism>
<name>A0ABP3RJ05_9ACTN</name>
<feature type="transmembrane region" description="Helical" evidence="10">
    <location>
        <begin position="92"/>
        <end position="110"/>
    </location>
</feature>
<feature type="transmembrane region" description="Helical" evidence="10">
    <location>
        <begin position="385"/>
        <end position="405"/>
    </location>
</feature>
<dbReference type="RefSeq" id="WP_344601851.1">
    <property type="nucleotide sequence ID" value="NZ_BAAAHE010000007.1"/>
</dbReference>
<evidence type="ECO:0000256" key="6">
    <source>
        <dbReference type="ARBA" id="ARBA00022989"/>
    </source>
</evidence>
<keyword evidence="4 10" id="KW-0812">Transmembrane</keyword>
<keyword evidence="7 10" id="KW-0472">Membrane</keyword>
<feature type="transmembrane region" description="Helical" evidence="10">
    <location>
        <begin position="336"/>
        <end position="354"/>
    </location>
</feature>
<dbReference type="InterPro" id="IPR001851">
    <property type="entry name" value="ABC_transp_permease"/>
</dbReference>
<feature type="transmembrane region" description="Helical" evidence="10">
    <location>
        <begin position="192"/>
        <end position="211"/>
    </location>
</feature>
<feature type="transmembrane region" description="Helical" evidence="10">
    <location>
        <begin position="457"/>
        <end position="475"/>
    </location>
</feature>
<evidence type="ECO:0000256" key="5">
    <source>
        <dbReference type="ARBA" id="ARBA00022970"/>
    </source>
</evidence>
<dbReference type="InterPro" id="IPR052157">
    <property type="entry name" value="BCAA_transport_permease"/>
</dbReference>
<reference evidence="12" key="1">
    <citation type="journal article" date="2019" name="Int. J. Syst. Evol. Microbiol.">
        <title>The Global Catalogue of Microorganisms (GCM) 10K type strain sequencing project: providing services to taxonomists for standard genome sequencing and annotation.</title>
        <authorList>
            <consortium name="The Broad Institute Genomics Platform"/>
            <consortium name="The Broad Institute Genome Sequencing Center for Infectious Disease"/>
            <person name="Wu L."/>
            <person name="Ma J."/>
        </authorList>
    </citation>
    <scope>NUCLEOTIDE SEQUENCE [LARGE SCALE GENOMIC DNA]</scope>
    <source>
        <strain evidence="12">JCM 10671</strain>
    </source>
</reference>
<evidence type="ECO:0000256" key="7">
    <source>
        <dbReference type="ARBA" id="ARBA00023136"/>
    </source>
</evidence>
<evidence type="ECO:0000256" key="1">
    <source>
        <dbReference type="ARBA" id="ARBA00004651"/>
    </source>
</evidence>
<protein>
    <submittedName>
        <fullName evidence="11">Uncharacterized protein</fullName>
    </submittedName>
</protein>
<feature type="transmembrane region" description="Helical" evidence="10">
    <location>
        <begin position="522"/>
        <end position="547"/>
    </location>
</feature>
<keyword evidence="3" id="KW-1003">Cell membrane</keyword>
<gene>
    <name evidence="11" type="ORF">GCM10009547_08000</name>
</gene>
<keyword evidence="6 10" id="KW-1133">Transmembrane helix</keyword>
<feature type="transmembrane region" description="Helical" evidence="10">
    <location>
        <begin position="34"/>
        <end position="53"/>
    </location>
</feature>
<dbReference type="EMBL" id="BAAAHE010000007">
    <property type="protein sequence ID" value="GAA0608438.1"/>
    <property type="molecule type" value="Genomic_DNA"/>
</dbReference>
<feature type="transmembrane region" description="Helical" evidence="10">
    <location>
        <begin position="6"/>
        <end position="27"/>
    </location>
</feature>
<evidence type="ECO:0000256" key="10">
    <source>
        <dbReference type="SAM" id="Phobius"/>
    </source>
</evidence>
<proteinExistence type="inferred from homology"/>
<comment type="subcellular location">
    <subcellularLocation>
        <location evidence="1">Cell membrane</location>
        <topology evidence="1">Multi-pass membrane protein</topology>
    </subcellularLocation>
</comment>
<evidence type="ECO:0000256" key="9">
    <source>
        <dbReference type="SAM" id="MobiDB-lite"/>
    </source>
</evidence>
<evidence type="ECO:0000313" key="11">
    <source>
        <dbReference type="EMBL" id="GAA0608438.1"/>
    </source>
</evidence>
<dbReference type="PANTHER" id="PTHR11795">
    <property type="entry name" value="BRANCHED-CHAIN AMINO ACID TRANSPORT SYSTEM PERMEASE PROTEIN LIVH"/>
    <property type="match status" value="1"/>
</dbReference>
<keyword evidence="2" id="KW-0813">Transport</keyword>
<feature type="transmembrane region" description="Helical" evidence="10">
    <location>
        <begin position="241"/>
        <end position="261"/>
    </location>
</feature>
<dbReference type="Pfam" id="PF02653">
    <property type="entry name" value="BPD_transp_2"/>
    <property type="match status" value="2"/>
</dbReference>
<feature type="transmembrane region" description="Helical" evidence="10">
    <location>
        <begin position="143"/>
        <end position="160"/>
    </location>
</feature>
<feature type="transmembrane region" description="Helical" evidence="10">
    <location>
        <begin position="412"/>
        <end position="431"/>
    </location>
</feature>
<comment type="similarity">
    <text evidence="8">Belongs to the binding-protein-dependent transport system permease family. LivHM subfamily.</text>
</comment>
<keyword evidence="12" id="KW-1185">Reference proteome</keyword>
<evidence type="ECO:0000256" key="3">
    <source>
        <dbReference type="ARBA" id="ARBA00022475"/>
    </source>
</evidence>
<feature type="transmembrane region" description="Helical" evidence="10">
    <location>
        <begin position="59"/>
        <end position="80"/>
    </location>
</feature>
<dbReference type="InterPro" id="IPR043428">
    <property type="entry name" value="LivM-like"/>
</dbReference>
<feature type="transmembrane region" description="Helical" evidence="10">
    <location>
        <begin position="554"/>
        <end position="572"/>
    </location>
</feature>
<feature type="transmembrane region" description="Helical" evidence="10">
    <location>
        <begin position="361"/>
        <end position="379"/>
    </location>
</feature>
<dbReference type="PANTHER" id="PTHR11795:SF445">
    <property type="entry name" value="AMINO ACID ABC TRANSPORTER PERMEASE PROTEIN"/>
    <property type="match status" value="1"/>
</dbReference>
<feature type="transmembrane region" description="Helical" evidence="10">
    <location>
        <begin position="495"/>
        <end position="516"/>
    </location>
</feature>
<feature type="region of interest" description="Disordered" evidence="9">
    <location>
        <begin position="615"/>
        <end position="644"/>
    </location>
</feature>
<evidence type="ECO:0000256" key="8">
    <source>
        <dbReference type="ARBA" id="ARBA00037998"/>
    </source>
</evidence>
<feature type="transmembrane region" description="Helical" evidence="10">
    <location>
        <begin position="578"/>
        <end position="595"/>
    </location>
</feature>